<name>A0ACB8ZRS8_CICIN</name>
<reference evidence="2" key="1">
    <citation type="journal article" date="2022" name="Mol. Ecol. Resour.">
        <title>The genomes of chicory, endive, great burdock and yacon provide insights into Asteraceae palaeo-polyploidization history and plant inulin production.</title>
        <authorList>
            <person name="Fan W."/>
            <person name="Wang S."/>
            <person name="Wang H."/>
            <person name="Wang A."/>
            <person name="Jiang F."/>
            <person name="Liu H."/>
            <person name="Zhao H."/>
            <person name="Xu D."/>
            <person name="Zhang Y."/>
        </authorList>
    </citation>
    <scope>NUCLEOTIDE SEQUENCE [LARGE SCALE GENOMIC DNA]</scope>
    <source>
        <strain evidence="2">cv. Punajuju</strain>
    </source>
</reference>
<proteinExistence type="predicted"/>
<sequence>MNRFSVTVSNGYRLHHAALPRKLMVNKKVESYEAKGLVTTNEQSKPSSGESHKNGEEIDVIVHAAKGTRQEWIEGSDPTHEFFTMDYSHVRRRRPIHNNKQEHPSIKKPLASGQHYKYAAFTMLIAFDSLFPTEAAVEKPAQASNPSSFPQSSPTISPS</sequence>
<reference evidence="1 2" key="2">
    <citation type="journal article" date="2022" name="Mol. Ecol. Resour.">
        <title>The genomes of chicory, endive, great burdock and yacon provide insights into Asteraceae paleo-polyploidization history and plant inulin production.</title>
        <authorList>
            <person name="Fan W."/>
            <person name="Wang S."/>
            <person name="Wang H."/>
            <person name="Wang A."/>
            <person name="Jiang F."/>
            <person name="Liu H."/>
            <person name="Zhao H."/>
            <person name="Xu D."/>
            <person name="Zhang Y."/>
        </authorList>
    </citation>
    <scope>NUCLEOTIDE SEQUENCE [LARGE SCALE GENOMIC DNA]</scope>
    <source>
        <strain evidence="2">cv. Punajuju</strain>
        <tissue evidence="1">Leaves</tissue>
    </source>
</reference>
<accession>A0ACB8ZRS8</accession>
<organism evidence="1 2">
    <name type="scientific">Cichorium intybus</name>
    <name type="common">Chicory</name>
    <dbReference type="NCBI Taxonomy" id="13427"/>
    <lineage>
        <taxon>Eukaryota</taxon>
        <taxon>Viridiplantae</taxon>
        <taxon>Streptophyta</taxon>
        <taxon>Embryophyta</taxon>
        <taxon>Tracheophyta</taxon>
        <taxon>Spermatophyta</taxon>
        <taxon>Magnoliopsida</taxon>
        <taxon>eudicotyledons</taxon>
        <taxon>Gunneridae</taxon>
        <taxon>Pentapetalae</taxon>
        <taxon>asterids</taxon>
        <taxon>campanulids</taxon>
        <taxon>Asterales</taxon>
        <taxon>Asteraceae</taxon>
        <taxon>Cichorioideae</taxon>
        <taxon>Cichorieae</taxon>
        <taxon>Cichoriinae</taxon>
        <taxon>Cichorium</taxon>
    </lineage>
</organism>
<dbReference type="Proteomes" id="UP001055811">
    <property type="component" value="Linkage Group LG08"/>
</dbReference>
<evidence type="ECO:0000313" key="1">
    <source>
        <dbReference type="EMBL" id="KAI3700065.1"/>
    </source>
</evidence>
<dbReference type="EMBL" id="CM042016">
    <property type="protein sequence ID" value="KAI3700065.1"/>
    <property type="molecule type" value="Genomic_DNA"/>
</dbReference>
<comment type="caution">
    <text evidence="1">The sequence shown here is derived from an EMBL/GenBank/DDBJ whole genome shotgun (WGS) entry which is preliminary data.</text>
</comment>
<evidence type="ECO:0000313" key="2">
    <source>
        <dbReference type="Proteomes" id="UP001055811"/>
    </source>
</evidence>
<keyword evidence="2" id="KW-1185">Reference proteome</keyword>
<protein>
    <submittedName>
        <fullName evidence="1">Uncharacterized protein</fullName>
    </submittedName>
</protein>
<gene>
    <name evidence="1" type="ORF">L2E82_44680</name>
</gene>